<dbReference type="PANTHER" id="PTHR24416">
    <property type="entry name" value="TYROSINE-PROTEIN KINASE RECEPTOR"/>
    <property type="match status" value="1"/>
</dbReference>
<dbReference type="Pfam" id="PF00069">
    <property type="entry name" value="Pkinase"/>
    <property type="match status" value="1"/>
</dbReference>
<accession>A0ABN7USL1</accession>
<proteinExistence type="predicted"/>
<gene>
    <name evidence="2" type="ORF">GMARGA_LOCUS10066</name>
</gene>
<dbReference type="InterPro" id="IPR011009">
    <property type="entry name" value="Kinase-like_dom_sf"/>
</dbReference>
<comment type="caution">
    <text evidence="2">The sequence shown here is derived from an EMBL/GenBank/DDBJ whole genome shotgun (WGS) entry which is preliminary data.</text>
</comment>
<dbReference type="Gene3D" id="1.10.510.10">
    <property type="entry name" value="Transferase(Phosphotransferase) domain 1"/>
    <property type="match status" value="1"/>
</dbReference>
<organism evidence="2 3">
    <name type="scientific">Gigaspora margarita</name>
    <dbReference type="NCBI Taxonomy" id="4874"/>
    <lineage>
        <taxon>Eukaryota</taxon>
        <taxon>Fungi</taxon>
        <taxon>Fungi incertae sedis</taxon>
        <taxon>Mucoromycota</taxon>
        <taxon>Glomeromycotina</taxon>
        <taxon>Glomeromycetes</taxon>
        <taxon>Diversisporales</taxon>
        <taxon>Gigasporaceae</taxon>
        <taxon>Gigaspora</taxon>
    </lineage>
</organism>
<feature type="domain" description="Protein kinase" evidence="1">
    <location>
        <begin position="224"/>
        <end position="489"/>
    </location>
</feature>
<dbReference type="EMBL" id="CAJVQB010005547">
    <property type="protein sequence ID" value="CAG8664438.1"/>
    <property type="molecule type" value="Genomic_DNA"/>
</dbReference>
<keyword evidence="3" id="KW-1185">Reference proteome</keyword>
<evidence type="ECO:0000313" key="2">
    <source>
        <dbReference type="EMBL" id="CAG8664438.1"/>
    </source>
</evidence>
<dbReference type="PROSITE" id="PS50011">
    <property type="entry name" value="PROTEIN_KINASE_DOM"/>
    <property type="match status" value="1"/>
</dbReference>
<protein>
    <submittedName>
        <fullName evidence="2">24400_t:CDS:1</fullName>
    </submittedName>
</protein>
<dbReference type="CDD" id="cd00180">
    <property type="entry name" value="PKc"/>
    <property type="match status" value="1"/>
</dbReference>
<dbReference type="InterPro" id="IPR050122">
    <property type="entry name" value="RTK"/>
</dbReference>
<evidence type="ECO:0000313" key="3">
    <source>
        <dbReference type="Proteomes" id="UP000789901"/>
    </source>
</evidence>
<dbReference type="InterPro" id="IPR000719">
    <property type="entry name" value="Prot_kinase_dom"/>
</dbReference>
<dbReference type="Proteomes" id="UP000789901">
    <property type="component" value="Unassembled WGS sequence"/>
</dbReference>
<reference evidence="2 3" key="1">
    <citation type="submission" date="2021-06" db="EMBL/GenBank/DDBJ databases">
        <authorList>
            <person name="Kallberg Y."/>
            <person name="Tangrot J."/>
            <person name="Rosling A."/>
        </authorList>
    </citation>
    <scope>NUCLEOTIDE SEQUENCE [LARGE SCALE GENOMIC DNA]</scope>
    <source>
        <strain evidence="2 3">120-4 pot B 10/14</strain>
    </source>
</reference>
<name>A0ABN7USL1_GIGMA</name>
<sequence length="489" mass="56932">MNNKGKCQLCKKDNTSFNYCQPCQSEIFKEKFTSWSSGNNVIDEIIRSIQLNSKHTEEIIEWVPFPQFDNIQKFGKVYKATRLDGGSFSFWNSEKIAQRNNFDNEVILKSCDNLFDLVNELKEFEKSGSNNRWSSRCFGITQNSLDGKYNLILPTLLRKCYMCEKNLFELGFEHYCPYCQYEVFKEKFNDWTSGNEKIDNIIRNSQLYAEDDGLAMEWVPFTKFTNIEKIKDGGFGSVYKAKRKDGGSFVCWNLETKVAERSYRNINVALKSCRDFSNFLNELEAYAECDDHAVSIKCYGVTRGSINDRSPDYFLILELAECELREYIKRNFNTITWKDRVNIIWDMATSIKEIHDQNLVHRDLHPHNVLVGRDFVYIADLELMCRCWCNNPDERPKAKDVIDILNSWFEPVLYDLNANKLKSVFKSEFKNQFDKADKLKRIVSIYEVKDGSGIEFENNSGSHDLENNSESSGITVSLTRGICYFNVLS</sequence>
<evidence type="ECO:0000259" key="1">
    <source>
        <dbReference type="PROSITE" id="PS50011"/>
    </source>
</evidence>
<dbReference type="SUPFAM" id="SSF56112">
    <property type="entry name" value="Protein kinase-like (PK-like)"/>
    <property type="match status" value="1"/>
</dbReference>
<dbReference type="PANTHER" id="PTHR24416:SF617">
    <property type="entry name" value="RET ONCOGENE, ISOFORM A"/>
    <property type="match status" value="1"/>
</dbReference>